<feature type="domain" description="Tc1-like transposase DDE" evidence="2">
    <location>
        <begin position="73"/>
        <end position="103"/>
    </location>
</feature>
<dbReference type="Proteomes" id="UP000000552">
    <property type="component" value="Plasmid pMLa"/>
</dbReference>
<evidence type="ECO:0000256" key="1">
    <source>
        <dbReference type="SAM" id="MobiDB-lite"/>
    </source>
</evidence>
<keyword evidence="3" id="KW-0614">Plasmid</keyword>
<gene>
    <name evidence="3" type="ordered locus">mll9289</name>
</gene>
<dbReference type="InterPro" id="IPR036397">
    <property type="entry name" value="RNaseH_sf"/>
</dbReference>
<proteinExistence type="predicted"/>
<dbReference type="HOGENOM" id="CLU_1990887_0_0_5"/>
<sequence>MMLPYAGFLLSAPCKDEQQLSCRACSVFEEPPKFHERSQLRGKGLSRRSTLGAAELSCVGQMLATFGGAIRWDNLPAHKAAGVRDAIEAAGASLLYLPPYSPDSIRLRTPSPNSRRCCEQRPREP</sequence>
<dbReference type="AlphaFoldDB" id="Q981P4"/>
<reference evidence="3 4" key="1">
    <citation type="journal article" date="2000" name="DNA Res.">
        <title>Complete genome structure of the nitrogen-fixing symbiotic bacterium Mesorhizobium loti.</title>
        <authorList>
            <person name="Kaneko T."/>
            <person name="Nakamura Y."/>
            <person name="Sato S."/>
            <person name="Asamizu E."/>
            <person name="Kato T."/>
            <person name="Sasamoto S."/>
            <person name="Watanabe A."/>
            <person name="Idesawa K."/>
            <person name="Ishikawa A."/>
            <person name="Kawashima K."/>
            <person name="Kimura T."/>
            <person name="Kishida Y."/>
            <person name="Kiyokawa C."/>
            <person name="Kohara M."/>
            <person name="Matsumoto M."/>
            <person name="Matsuno A."/>
            <person name="Mochizuki Y."/>
            <person name="Nakayama S."/>
            <person name="Nakazaki N."/>
            <person name="Shimpo S."/>
            <person name="Sugimoto M."/>
            <person name="Takeuchi C."/>
            <person name="Yamada M."/>
            <person name="Tabata S."/>
        </authorList>
    </citation>
    <scope>NUCLEOTIDE SEQUENCE [LARGE SCALE GENOMIC DNA]</scope>
    <source>
        <strain evidence="4">LMG 29417 / CECT 9101 / MAFF 303099</strain>
        <plasmid evidence="3 4">pMLa</plasmid>
    </source>
</reference>
<dbReference type="Pfam" id="PF13358">
    <property type="entry name" value="DDE_3"/>
    <property type="match status" value="1"/>
</dbReference>
<dbReference type="EMBL" id="BA000013">
    <property type="protein sequence ID" value="BAB54665.1"/>
    <property type="molecule type" value="Genomic_DNA"/>
</dbReference>
<evidence type="ECO:0000259" key="2">
    <source>
        <dbReference type="Pfam" id="PF13358"/>
    </source>
</evidence>
<evidence type="ECO:0000313" key="4">
    <source>
        <dbReference type="Proteomes" id="UP000000552"/>
    </source>
</evidence>
<feature type="region of interest" description="Disordered" evidence="1">
    <location>
        <begin position="106"/>
        <end position="125"/>
    </location>
</feature>
<dbReference type="GO" id="GO:0003676">
    <property type="term" value="F:nucleic acid binding"/>
    <property type="evidence" value="ECO:0007669"/>
    <property type="project" value="InterPro"/>
</dbReference>
<organism evidence="3 4">
    <name type="scientific">Mesorhizobium japonicum (strain LMG 29417 / CECT 9101 / MAFF 303099)</name>
    <name type="common">Mesorhizobium loti (strain MAFF 303099)</name>
    <dbReference type="NCBI Taxonomy" id="266835"/>
    <lineage>
        <taxon>Bacteria</taxon>
        <taxon>Pseudomonadati</taxon>
        <taxon>Pseudomonadota</taxon>
        <taxon>Alphaproteobacteria</taxon>
        <taxon>Hyphomicrobiales</taxon>
        <taxon>Phyllobacteriaceae</taxon>
        <taxon>Mesorhizobium</taxon>
    </lineage>
</organism>
<geneLocation type="plasmid" evidence="3 4">
    <name>pMLa</name>
</geneLocation>
<name>Q981P4_RHILO</name>
<dbReference type="Gene3D" id="3.30.420.10">
    <property type="entry name" value="Ribonuclease H-like superfamily/Ribonuclease H"/>
    <property type="match status" value="1"/>
</dbReference>
<accession>Q981P4</accession>
<feature type="compositionally biased region" description="Basic and acidic residues" evidence="1">
    <location>
        <begin position="116"/>
        <end position="125"/>
    </location>
</feature>
<protein>
    <submittedName>
        <fullName evidence="3">Mll9289 protein</fullName>
    </submittedName>
</protein>
<evidence type="ECO:0000313" key="3">
    <source>
        <dbReference type="EMBL" id="BAB54665.1"/>
    </source>
</evidence>
<dbReference type="InterPro" id="IPR038717">
    <property type="entry name" value="Tc1-like_DDE_dom"/>
</dbReference>
<dbReference type="KEGG" id="mlo:mll9289"/>